<keyword evidence="2" id="KW-1185">Reference proteome</keyword>
<dbReference type="PANTHER" id="PTHR45749">
    <property type="match status" value="1"/>
</dbReference>
<evidence type="ECO:0008006" key="3">
    <source>
        <dbReference type="Google" id="ProtNLM"/>
    </source>
</evidence>
<dbReference type="AlphaFoldDB" id="A0A6G0I756"/>
<dbReference type="EMBL" id="REGW02000014">
    <property type="protein sequence ID" value="KAE8287270.1"/>
    <property type="molecule type" value="Genomic_DNA"/>
</dbReference>
<comment type="caution">
    <text evidence="1">The sequence shown here is derived from an EMBL/GenBank/DDBJ whole genome shotgun (WGS) entry which is preliminary data.</text>
</comment>
<organism evidence="1 2">
    <name type="scientific">Larimichthys crocea</name>
    <name type="common">Large yellow croaker</name>
    <name type="synonym">Pseudosciaena crocea</name>
    <dbReference type="NCBI Taxonomy" id="215358"/>
    <lineage>
        <taxon>Eukaryota</taxon>
        <taxon>Metazoa</taxon>
        <taxon>Chordata</taxon>
        <taxon>Craniata</taxon>
        <taxon>Vertebrata</taxon>
        <taxon>Euteleostomi</taxon>
        <taxon>Actinopterygii</taxon>
        <taxon>Neopterygii</taxon>
        <taxon>Teleostei</taxon>
        <taxon>Neoteleostei</taxon>
        <taxon>Acanthomorphata</taxon>
        <taxon>Eupercaria</taxon>
        <taxon>Sciaenidae</taxon>
        <taxon>Larimichthys</taxon>
    </lineage>
</organism>
<dbReference type="PANTHER" id="PTHR45749:SF21">
    <property type="entry name" value="DUF4371 DOMAIN-CONTAINING PROTEIN"/>
    <property type="match status" value="1"/>
</dbReference>
<evidence type="ECO:0000313" key="2">
    <source>
        <dbReference type="Proteomes" id="UP000424527"/>
    </source>
</evidence>
<protein>
    <recommendedName>
        <fullName evidence="3">HAT C-terminal dimerisation domain-containing protein</fullName>
    </recommendedName>
</protein>
<gene>
    <name evidence="1" type="ORF">D5F01_LYC15242</name>
</gene>
<accession>A0A6G0I756</accession>
<reference evidence="1 2" key="1">
    <citation type="submission" date="2019-07" db="EMBL/GenBank/DDBJ databases">
        <title>Chromosome genome assembly for large yellow croaker.</title>
        <authorList>
            <person name="Xiao S."/>
        </authorList>
    </citation>
    <scope>NUCLEOTIDE SEQUENCE [LARGE SCALE GENOMIC DNA]</scope>
    <source>
        <strain evidence="1">JMULYC20181020</strain>
        <tissue evidence="1">Muscle</tissue>
    </source>
</reference>
<proteinExistence type="predicted"/>
<sequence>MAHDEPIMDPERVFEISVHNRILDTALEAIHRRFMTRGTLFADLAWLDPRNFERIRTTTLPNNALEVLSRCLIRFDTSATVDNLQSELKCLAGQWNRLKASHLEHYVTRTVEDGAEGQEDQESSVVNLTCAFCKNCPLCCYQILHRLNVFSDAYHLLGLAYKFLLTLSLTQVACERTFSTLKFIKSRLRSNLSAGKLEAFMLMATEKDILMALDTDSVIDKVAEKSELMRKLLL</sequence>
<name>A0A6G0I756_LARCR</name>
<evidence type="ECO:0000313" key="1">
    <source>
        <dbReference type="EMBL" id="KAE8287270.1"/>
    </source>
</evidence>
<dbReference type="Proteomes" id="UP000424527">
    <property type="component" value="Unassembled WGS sequence"/>
</dbReference>